<evidence type="ECO:0000256" key="1">
    <source>
        <dbReference type="ARBA" id="ARBA00022679"/>
    </source>
</evidence>
<dbReference type="EMBL" id="CBXV010000004">
    <property type="protein sequence ID" value="CDM65354.1"/>
    <property type="molecule type" value="Genomic_DNA"/>
</dbReference>
<dbReference type="Gene3D" id="3.40.50.2000">
    <property type="entry name" value="Glycogen Phosphorylase B"/>
    <property type="match status" value="1"/>
</dbReference>
<keyword evidence="3" id="KW-1185">Reference proteome</keyword>
<dbReference type="GO" id="GO:0009103">
    <property type="term" value="P:lipopolysaccharide biosynthetic process"/>
    <property type="evidence" value="ECO:0007669"/>
    <property type="project" value="TreeGrafter"/>
</dbReference>
<dbReference type="Proteomes" id="UP000031518">
    <property type="component" value="Unassembled WGS sequence"/>
</dbReference>
<dbReference type="PANTHER" id="PTHR46401:SF2">
    <property type="entry name" value="GLYCOSYLTRANSFERASE WBBK-RELATED"/>
    <property type="match status" value="1"/>
</dbReference>
<dbReference type="AlphaFoldDB" id="A0A0B6WYH3"/>
<dbReference type="Pfam" id="PF13692">
    <property type="entry name" value="Glyco_trans_1_4"/>
    <property type="match status" value="1"/>
</dbReference>
<reference evidence="2 3" key="1">
    <citation type="submission" date="2013-12" db="EMBL/GenBank/DDBJ databases">
        <authorList>
            <person name="Stott M."/>
        </authorList>
    </citation>
    <scope>NUCLEOTIDE SEQUENCE [LARGE SCALE GENOMIC DNA]</scope>
    <source>
        <strain evidence="2 3">K22</strain>
    </source>
</reference>
<reference evidence="2 3" key="2">
    <citation type="submission" date="2015-01" db="EMBL/GenBank/DDBJ databases">
        <title>Complete genome sequence of Pyrinomonas methylaliphatogenes type strain K22T.</title>
        <authorList>
            <person name="Lee K.C.Y."/>
            <person name="Power J.F."/>
            <person name="Dunfield P.F."/>
            <person name="Morgan X.C."/>
            <person name="Huttenhower C."/>
            <person name="Stott M.B."/>
        </authorList>
    </citation>
    <scope>NUCLEOTIDE SEQUENCE [LARGE SCALE GENOMIC DNA]</scope>
    <source>
        <strain evidence="2 3">K22</strain>
    </source>
</reference>
<protein>
    <submittedName>
        <fullName evidence="2">Glycosyltransferase</fullName>
    </submittedName>
</protein>
<dbReference type="GO" id="GO:0016757">
    <property type="term" value="F:glycosyltransferase activity"/>
    <property type="evidence" value="ECO:0007669"/>
    <property type="project" value="TreeGrafter"/>
</dbReference>
<proteinExistence type="predicted"/>
<dbReference type="STRING" id="454194.PYK22_01352"/>
<name>A0A0B6WYH3_9BACT</name>
<dbReference type="PANTHER" id="PTHR46401">
    <property type="entry name" value="GLYCOSYLTRANSFERASE WBBK-RELATED"/>
    <property type="match status" value="1"/>
</dbReference>
<evidence type="ECO:0000313" key="2">
    <source>
        <dbReference type="EMBL" id="CDM65354.1"/>
    </source>
</evidence>
<gene>
    <name evidence="2" type="ORF">PYK22_01352</name>
</gene>
<sequence>MISGRDIIYISSIEWDFVWQGHQEIAIRFARAGNRVLYIENTGVRSPRLSDSRRVINRLGKWIESLESGGVRSIEDNLHVCSPLVLPPFGPSWRQQINRHLLLPLIKRAARKLGMRDPLIWTYLPTDTALNLVRMLRTPQSRVIYYCIADFSQLTPYRAQLRESERALIETSDIVFAQNNQLAKHCMQYNSNVHIFPFGVNLQAFPFEREENGHALGDDAVRRLQSLPRPIIGYVGGLHRHVDFDLVVQMARARAHWSWLFIGPKQTDLRELSALPNVHIFGQLPHERLVFYIREFDVCIVPYIQNSYTETVLPTKINEYLAVGKPVVSTELPSVREFNDRHKILTLTPATPEAFLRAIEEALQAPDDATARSRRRAVAALADWSSRLEKMCAIIERHLAAGSDAFHAR</sequence>
<organism evidence="2 3">
    <name type="scientific">Pyrinomonas methylaliphatogenes</name>
    <dbReference type="NCBI Taxonomy" id="454194"/>
    <lineage>
        <taxon>Bacteria</taxon>
        <taxon>Pseudomonadati</taxon>
        <taxon>Acidobacteriota</taxon>
        <taxon>Blastocatellia</taxon>
        <taxon>Blastocatellales</taxon>
        <taxon>Pyrinomonadaceae</taxon>
        <taxon>Pyrinomonas</taxon>
    </lineage>
</organism>
<accession>A0A0B6WYH3</accession>
<dbReference type="SUPFAM" id="SSF53756">
    <property type="entry name" value="UDP-Glycosyltransferase/glycogen phosphorylase"/>
    <property type="match status" value="1"/>
</dbReference>
<dbReference type="OrthoDB" id="9816564at2"/>
<dbReference type="RefSeq" id="WP_157770718.1">
    <property type="nucleotide sequence ID" value="NZ_CBXV010000004.1"/>
</dbReference>
<keyword evidence="1 2" id="KW-0808">Transferase</keyword>
<evidence type="ECO:0000313" key="3">
    <source>
        <dbReference type="Proteomes" id="UP000031518"/>
    </source>
</evidence>